<gene>
    <name evidence="6 8" type="primary">purN</name>
    <name evidence="8" type="ORF">HZY91_00250</name>
</gene>
<dbReference type="CDD" id="cd08645">
    <property type="entry name" value="FMT_core_GART"/>
    <property type="match status" value="1"/>
</dbReference>
<sequence length="195" mass="21841">MRFAIFASGSGSNFQKIVESHYQNPKVEFVFLFTDQKQAYAIQRAKMLGVPVKVAQPKDFPVRLEYEKYLVELCQEAKVDYILLAGYMRIIGSPLLNAYANRIINIHPSLLPDFPGRTGIADAYNAGVTETGVTVHLVDEGIDTGPILAQEKVTIDEGDTLADLETKIHQIEHQLYPRVVGQLIEEGKRYDTSIN</sequence>
<dbReference type="Gene3D" id="3.40.50.170">
    <property type="entry name" value="Formyl transferase, N-terminal domain"/>
    <property type="match status" value="1"/>
</dbReference>
<evidence type="ECO:0000256" key="1">
    <source>
        <dbReference type="ARBA" id="ARBA00005054"/>
    </source>
</evidence>
<feature type="active site" description="Proton donor" evidence="6">
    <location>
        <position position="107"/>
    </location>
</feature>
<protein>
    <recommendedName>
        <fullName evidence="6">Phosphoribosylglycinamide formyltransferase</fullName>
        <ecNumber evidence="6">2.1.2.2</ecNumber>
    </recommendedName>
    <alternativeName>
        <fullName evidence="6">5'-phosphoribosylglycinamide transformylase</fullName>
    </alternativeName>
    <alternativeName>
        <fullName evidence="6">GAR transformylase</fullName>
        <shortName evidence="6">GART</shortName>
    </alternativeName>
</protein>
<evidence type="ECO:0000256" key="6">
    <source>
        <dbReference type="HAMAP-Rule" id="MF_01930"/>
    </source>
</evidence>
<dbReference type="InterPro" id="IPR001555">
    <property type="entry name" value="GART_AS"/>
</dbReference>
<dbReference type="EC" id="2.1.2.2" evidence="6"/>
<feature type="binding site" evidence="6">
    <location>
        <position position="105"/>
    </location>
    <ligand>
        <name>(6R)-10-formyltetrahydrofolate</name>
        <dbReference type="ChEBI" id="CHEBI:195366"/>
    </ligand>
</feature>
<comment type="similarity">
    <text evidence="4 6">Belongs to the GART family.</text>
</comment>
<organism evidence="8 9">
    <name type="scientific">Facklamia lactis</name>
    <dbReference type="NCBI Taxonomy" id="2749967"/>
    <lineage>
        <taxon>Bacteria</taxon>
        <taxon>Bacillati</taxon>
        <taxon>Bacillota</taxon>
        <taxon>Bacilli</taxon>
        <taxon>Lactobacillales</taxon>
        <taxon>Aerococcaceae</taxon>
        <taxon>Facklamia</taxon>
    </lineage>
</organism>
<dbReference type="PANTHER" id="PTHR43369:SF2">
    <property type="entry name" value="PHOSPHORIBOSYLGLYCINAMIDE FORMYLTRANSFERASE"/>
    <property type="match status" value="1"/>
</dbReference>
<dbReference type="InterPro" id="IPR004607">
    <property type="entry name" value="GART"/>
</dbReference>
<feature type="site" description="Raises pKa of active site His" evidence="6">
    <location>
        <position position="143"/>
    </location>
</feature>
<accession>A0ABS0LME8</accession>
<dbReference type="Proteomes" id="UP000721415">
    <property type="component" value="Unassembled WGS sequence"/>
</dbReference>
<name>A0ABS0LME8_9LACT</name>
<evidence type="ECO:0000313" key="9">
    <source>
        <dbReference type="Proteomes" id="UP000721415"/>
    </source>
</evidence>
<comment type="function">
    <text evidence="6">Catalyzes the transfer of a formyl group from 10-formyltetrahydrofolate to 5-phospho-ribosyl-glycinamide (GAR), producing 5-phospho-ribosyl-N-formylglycinamide (FGAR) and tetrahydrofolate.</text>
</comment>
<dbReference type="Pfam" id="PF00551">
    <property type="entry name" value="Formyl_trans_N"/>
    <property type="match status" value="1"/>
</dbReference>
<dbReference type="PROSITE" id="PS00373">
    <property type="entry name" value="GART"/>
    <property type="match status" value="1"/>
</dbReference>
<dbReference type="GO" id="GO:0004644">
    <property type="term" value="F:phosphoribosylglycinamide formyltransferase activity"/>
    <property type="evidence" value="ECO:0007669"/>
    <property type="project" value="UniProtKB-EC"/>
</dbReference>
<feature type="binding site" evidence="6">
    <location>
        <position position="63"/>
    </location>
    <ligand>
        <name>(6R)-10-formyltetrahydrofolate</name>
        <dbReference type="ChEBI" id="CHEBI:195366"/>
    </ligand>
</feature>
<dbReference type="EMBL" id="JACBXQ010000001">
    <property type="protein sequence ID" value="MBG9985318.1"/>
    <property type="molecule type" value="Genomic_DNA"/>
</dbReference>
<dbReference type="SUPFAM" id="SSF53328">
    <property type="entry name" value="Formyltransferase"/>
    <property type="match status" value="1"/>
</dbReference>
<dbReference type="HAMAP" id="MF_01930">
    <property type="entry name" value="PurN"/>
    <property type="match status" value="1"/>
</dbReference>
<dbReference type="InterPro" id="IPR002376">
    <property type="entry name" value="Formyl_transf_N"/>
</dbReference>
<comment type="caution">
    <text evidence="8">The sequence shown here is derived from an EMBL/GenBank/DDBJ whole genome shotgun (WGS) entry which is preliminary data.</text>
</comment>
<evidence type="ECO:0000256" key="5">
    <source>
        <dbReference type="ARBA" id="ARBA00047664"/>
    </source>
</evidence>
<evidence type="ECO:0000259" key="7">
    <source>
        <dbReference type="Pfam" id="PF00551"/>
    </source>
</evidence>
<comment type="pathway">
    <text evidence="1 6">Purine metabolism; IMP biosynthesis via de novo pathway; N(2)-formyl-N(1)-(5-phospho-D-ribosyl)glycinamide from N(1)-(5-phospho-D-ribosyl)glycinamide (10-formyl THF route): step 1/1.</text>
</comment>
<feature type="binding site" evidence="6">
    <location>
        <begin position="88"/>
        <end position="91"/>
    </location>
    <ligand>
        <name>(6R)-10-formyltetrahydrofolate</name>
        <dbReference type="ChEBI" id="CHEBI:195366"/>
    </ligand>
</feature>
<keyword evidence="2 6" id="KW-0808">Transferase</keyword>
<evidence type="ECO:0000256" key="2">
    <source>
        <dbReference type="ARBA" id="ARBA00022679"/>
    </source>
</evidence>
<evidence type="ECO:0000256" key="4">
    <source>
        <dbReference type="ARBA" id="ARBA00038440"/>
    </source>
</evidence>
<dbReference type="InterPro" id="IPR036477">
    <property type="entry name" value="Formyl_transf_N_sf"/>
</dbReference>
<reference evidence="8 9" key="1">
    <citation type="submission" date="2020-07" db="EMBL/GenBank/DDBJ databases">
        <title>Facklamia lactis sp. nov., isolated from raw milk.</title>
        <authorList>
            <person name="Doll E.V."/>
            <person name="Huptas C."/>
            <person name="Staib L."/>
            <person name="Wenning M."/>
            <person name="Scherer S."/>
        </authorList>
    </citation>
    <scope>NUCLEOTIDE SEQUENCE [LARGE SCALE GENOMIC DNA]</scope>
    <source>
        <strain evidence="8 9">DSM 111018</strain>
    </source>
</reference>
<dbReference type="NCBIfam" id="TIGR00639">
    <property type="entry name" value="PurN"/>
    <property type="match status" value="1"/>
</dbReference>
<evidence type="ECO:0000256" key="3">
    <source>
        <dbReference type="ARBA" id="ARBA00022755"/>
    </source>
</evidence>
<dbReference type="PANTHER" id="PTHR43369">
    <property type="entry name" value="PHOSPHORIBOSYLGLYCINAMIDE FORMYLTRANSFERASE"/>
    <property type="match status" value="1"/>
</dbReference>
<feature type="domain" description="Formyl transferase N-terminal" evidence="7">
    <location>
        <begin position="1"/>
        <end position="180"/>
    </location>
</feature>
<comment type="catalytic activity">
    <reaction evidence="5 6">
        <text>N(1)-(5-phospho-beta-D-ribosyl)glycinamide + (6R)-10-formyltetrahydrofolate = N(2)-formyl-N(1)-(5-phospho-beta-D-ribosyl)glycinamide + (6S)-5,6,7,8-tetrahydrofolate + H(+)</text>
        <dbReference type="Rhea" id="RHEA:15053"/>
        <dbReference type="ChEBI" id="CHEBI:15378"/>
        <dbReference type="ChEBI" id="CHEBI:57453"/>
        <dbReference type="ChEBI" id="CHEBI:143788"/>
        <dbReference type="ChEBI" id="CHEBI:147286"/>
        <dbReference type="ChEBI" id="CHEBI:195366"/>
        <dbReference type="EC" id="2.1.2.2"/>
    </reaction>
</comment>
<keyword evidence="3 6" id="KW-0658">Purine biosynthesis</keyword>
<evidence type="ECO:0000313" key="8">
    <source>
        <dbReference type="EMBL" id="MBG9985318.1"/>
    </source>
</evidence>
<keyword evidence="9" id="KW-1185">Reference proteome</keyword>
<dbReference type="RefSeq" id="WP_197113301.1">
    <property type="nucleotide sequence ID" value="NZ_JACBXQ010000001.1"/>
</dbReference>
<proteinExistence type="inferred from homology"/>
<feature type="binding site" evidence="6">
    <location>
        <begin position="11"/>
        <end position="13"/>
    </location>
    <ligand>
        <name>N(1)-(5-phospho-beta-D-ribosyl)glycinamide</name>
        <dbReference type="ChEBI" id="CHEBI:143788"/>
    </ligand>
</feature>